<comment type="caution">
    <text evidence="17">The sequence shown here is derived from an EMBL/GenBank/DDBJ whole genome shotgun (WGS) entry which is preliminary data.</text>
</comment>
<evidence type="ECO:0000256" key="7">
    <source>
        <dbReference type="ARBA" id="ARBA00014478"/>
    </source>
</evidence>
<evidence type="ECO:0000259" key="16">
    <source>
        <dbReference type="Pfam" id="PF05881"/>
    </source>
</evidence>
<dbReference type="GO" id="GO:0009214">
    <property type="term" value="P:cyclic nucleotide catabolic process"/>
    <property type="evidence" value="ECO:0007669"/>
    <property type="project" value="InterPro"/>
</dbReference>
<dbReference type="Pfam" id="PF05881">
    <property type="entry name" value="CNPase"/>
    <property type="match status" value="1"/>
</dbReference>
<accession>A0AAV7Q890</accession>
<sequence length="432" mass="48087">MLLTPSGLLLGKRGITRKIQSLLSTILSCKMSSPASKDQAESQNFPFLLDDHTVGALKESKTLIVLRGLPGSGKSHLAKEILDKYGDAARVISADKYDIKPAVRSVISDEYSQLDKALIGNCNKRGVGVVVLDDTHHDKERLETIFDIADEHNFTVVIVEPKTQWRRDCNQLKDKSHWKLSLEELKSMKAPFDMDVLPLYFGWFLTTTSSDILKKMRHNFLEHLGSLKAFRKRAKPNFVRDESHKGKVDLISYFGHKPNILHCTTKYCNYGTAPGSKEYAQNDAVKKGYGKAFTLSISALFVTPEAAGARVDLDDQQLLLWPADAEKEVMPTENLPKGSRAHITLGCAKDVKDVQTGIELLKIVQLQTKGEKGEEIGELCGGELRYFNNDMWVLFLPQKVEVKALFSGFYGKSKGSHEGGKKNSALISCTIV</sequence>
<comment type="subcellular location">
    <subcellularLocation>
        <location evidence="2">Melanosome</location>
    </subcellularLocation>
    <subcellularLocation>
        <location evidence="3">Membrane</location>
        <topology evidence="3">Lipid-anchor</topology>
    </subcellularLocation>
</comment>
<evidence type="ECO:0000256" key="14">
    <source>
        <dbReference type="ARBA" id="ARBA00023289"/>
    </source>
</evidence>
<dbReference type="PANTHER" id="PTHR10156">
    <property type="entry name" value="2',3'-CYCLIC-NUCLEOTIDE 3'-PHOSPHODIESTERASE"/>
    <property type="match status" value="1"/>
</dbReference>
<dbReference type="InterPro" id="IPR027417">
    <property type="entry name" value="P-loop_NTPase"/>
</dbReference>
<dbReference type="SUPFAM" id="SSF52540">
    <property type="entry name" value="P-loop containing nucleoside triphosphate hydrolases"/>
    <property type="match status" value="1"/>
</dbReference>
<dbReference type="EMBL" id="JANPWB010000010">
    <property type="protein sequence ID" value="KAJ1135849.1"/>
    <property type="molecule type" value="Genomic_DNA"/>
</dbReference>
<evidence type="ECO:0000313" key="18">
    <source>
        <dbReference type="Proteomes" id="UP001066276"/>
    </source>
</evidence>
<dbReference type="GO" id="GO:0004113">
    <property type="term" value="F:2',3'-cyclic-nucleotide 3'-phosphodiesterase activity"/>
    <property type="evidence" value="ECO:0007669"/>
    <property type="project" value="UniProtKB-EC"/>
</dbReference>
<keyword evidence="18" id="KW-1185">Reference proteome</keyword>
<dbReference type="InterPro" id="IPR008431">
    <property type="entry name" value="CNPase"/>
</dbReference>
<dbReference type="FunFam" id="3.40.50.300:FF:000795">
    <property type="entry name" value="Tetratricopeptide repeat protein 25"/>
    <property type="match status" value="1"/>
</dbReference>
<dbReference type="InterPro" id="IPR047325">
    <property type="entry name" value="CNPase_cat"/>
</dbReference>
<evidence type="ECO:0000256" key="10">
    <source>
        <dbReference type="ARBA" id="ARBA00022801"/>
    </source>
</evidence>
<evidence type="ECO:0000256" key="5">
    <source>
        <dbReference type="ARBA" id="ARBA00011781"/>
    </source>
</evidence>
<keyword evidence="13" id="KW-0449">Lipoprotein</keyword>
<gene>
    <name evidence="17" type="ORF">NDU88_002278</name>
</gene>
<dbReference type="AlphaFoldDB" id="A0AAV7Q890"/>
<evidence type="ECO:0000256" key="12">
    <source>
        <dbReference type="ARBA" id="ARBA00023136"/>
    </source>
</evidence>
<reference evidence="17" key="1">
    <citation type="journal article" date="2022" name="bioRxiv">
        <title>Sequencing and chromosome-scale assembly of the giantPleurodeles waltlgenome.</title>
        <authorList>
            <person name="Brown T."/>
            <person name="Elewa A."/>
            <person name="Iarovenko S."/>
            <person name="Subramanian E."/>
            <person name="Araus A.J."/>
            <person name="Petzold A."/>
            <person name="Susuki M."/>
            <person name="Suzuki K.-i.T."/>
            <person name="Hayashi T."/>
            <person name="Toyoda A."/>
            <person name="Oliveira C."/>
            <person name="Osipova E."/>
            <person name="Leigh N.D."/>
            <person name="Simon A."/>
            <person name="Yun M.H."/>
        </authorList>
    </citation>
    <scope>NUCLEOTIDE SEQUENCE</scope>
    <source>
        <strain evidence="17">20211129_DDA</strain>
        <tissue evidence="17">Liver</tissue>
    </source>
</reference>
<keyword evidence="11" id="KW-0694">RNA-binding</keyword>
<comment type="subunit">
    <text evidence="5">Exists as monomers and homodimers.</text>
</comment>
<comment type="function">
    <text evidence="15">Catalyzes the formation of 2'-nucleotide products from 2',3'-cyclic substrates. May participate in RNA metabolism in the myelinating cell, CNP is the third most abundant protein in central nervous system myelin.</text>
</comment>
<evidence type="ECO:0000256" key="15">
    <source>
        <dbReference type="ARBA" id="ARBA00045937"/>
    </source>
</evidence>
<keyword evidence="12" id="KW-0472">Membrane</keyword>
<evidence type="ECO:0000313" key="17">
    <source>
        <dbReference type="EMBL" id="KAJ1135849.1"/>
    </source>
</evidence>
<keyword evidence="10" id="KW-0378">Hydrolase</keyword>
<dbReference type="Pfam" id="PF13671">
    <property type="entry name" value="AAA_33"/>
    <property type="match status" value="1"/>
</dbReference>
<organism evidence="17 18">
    <name type="scientific">Pleurodeles waltl</name>
    <name type="common">Iberian ribbed newt</name>
    <dbReference type="NCBI Taxonomy" id="8319"/>
    <lineage>
        <taxon>Eukaryota</taxon>
        <taxon>Metazoa</taxon>
        <taxon>Chordata</taxon>
        <taxon>Craniata</taxon>
        <taxon>Vertebrata</taxon>
        <taxon>Euteleostomi</taxon>
        <taxon>Amphibia</taxon>
        <taxon>Batrachia</taxon>
        <taxon>Caudata</taxon>
        <taxon>Salamandroidea</taxon>
        <taxon>Salamandridae</taxon>
        <taxon>Pleurodelinae</taxon>
        <taxon>Pleurodeles</taxon>
    </lineage>
</organism>
<evidence type="ECO:0000256" key="8">
    <source>
        <dbReference type="ARBA" id="ARBA00022481"/>
    </source>
</evidence>
<keyword evidence="8" id="KW-0488">Methylation</keyword>
<dbReference type="GO" id="GO:0042470">
    <property type="term" value="C:melanosome"/>
    <property type="evidence" value="ECO:0007669"/>
    <property type="project" value="UniProtKB-SubCell"/>
</dbReference>
<proteinExistence type="inferred from homology"/>
<dbReference type="Gene3D" id="3.90.1740.10">
    <property type="entry name" value="2',3'-cyclic nucleotide 3'-phosphodiesterase superfamily"/>
    <property type="match status" value="1"/>
</dbReference>
<comment type="similarity">
    <text evidence="4">Belongs to the 2H phosphoesterase superfamily. CNPase family.</text>
</comment>
<dbReference type="Gene3D" id="3.40.50.300">
    <property type="entry name" value="P-loop containing nucleotide triphosphate hydrolases"/>
    <property type="match status" value="1"/>
</dbReference>
<protein>
    <recommendedName>
        <fullName evidence="7">2',3'-cyclic-nucleotide 3'-phosphodiesterase</fullName>
        <ecNumber evidence="6">3.1.4.37</ecNumber>
    </recommendedName>
</protein>
<evidence type="ECO:0000256" key="9">
    <source>
        <dbReference type="ARBA" id="ARBA00022553"/>
    </source>
</evidence>
<name>A0AAV7Q890_PLEWA</name>
<dbReference type="PANTHER" id="PTHR10156:SF0">
    <property type="entry name" value="2',3'-CYCLIC-NUCLEOTIDE 3'-PHOSPHODIESTERASE"/>
    <property type="match status" value="1"/>
</dbReference>
<keyword evidence="14" id="KW-0636">Prenylation</keyword>
<dbReference type="SUPFAM" id="SSF55144">
    <property type="entry name" value="LigT-like"/>
    <property type="match status" value="1"/>
</dbReference>
<dbReference type="Proteomes" id="UP001066276">
    <property type="component" value="Chromosome 6"/>
</dbReference>
<evidence type="ECO:0000256" key="6">
    <source>
        <dbReference type="ARBA" id="ARBA00012317"/>
    </source>
</evidence>
<evidence type="ECO:0000256" key="13">
    <source>
        <dbReference type="ARBA" id="ARBA00023288"/>
    </source>
</evidence>
<dbReference type="InterPro" id="IPR009097">
    <property type="entry name" value="Cyclic_Pdiesterase"/>
</dbReference>
<dbReference type="GO" id="GO:0003723">
    <property type="term" value="F:RNA binding"/>
    <property type="evidence" value="ECO:0007669"/>
    <property type="project" value="UniProtKB-KW"/>
</dbReference>
<evidence type="ECO:0000256" key="3">
    <source>
        <dbReference type="ARBA" id="ARBA00004635"/>
    </source>
</evidence>
<keyword evidence="9" id="KW-0597">Phosphoprotein</keyword>
<evidence type="ECO:0000256" key="11">
    <source>
        <dbReference type="ARBA" id="ARBA00022884"/>
    </source>
</evidence>
<dbReference type="EC" id="3.1.4.37" evidence="6"/>
<feature type="domain" description="Cyclic nucleotide phosphodiesterase catalytic" evidence="16">
    <location>
        <begin position="197"/>
        <end position="431"/>
    </location>
</feature>
<evidence type="ECO:0000256" key="2">
    <source>
        <dbReference type="ARBA" id="ARBA00004223"/>
    </source>
</evidence>
<evidence type="ECO:0000256" key="4">
    <source>
        <dbReference type="ARBA" id="ARBA00008662"/>
    </source>
</evidence>
<evidence type="ECO:0000256" key="1">
    <source>
        <dbReference type="ARBA" id="ARBA00000610"/>
    </source>
</evidence>
<dbReference type="GO" id="GO:0016020">
    <property type="term" value="C:membrane"/>
    <property type="evidence" value="ECO:0007669"/>
    <property type="project" value="UniProtKB-SubCell"/>
</dbReference>
<comment type="catalytic activity">
    <reaction evidence="1">
        <text>a nucleoside 2',3'-cyclic phosphate + H2O = a nucleoside 2'-phosphate + H(+)</text>
        <dbReference type="Rhea" id="RHEA:14489"/>
        <dbReference type="ChEBI" id="CHEBI:15377"/>
        <dbReference type="ChEBI" id="CHEBI:15378"/>
        <dbReference type="ChEBI" id="CHEBI:66954"/>
        <dbReference type="ChEBI" id="CHEBI:78552"/>
        <dbReference type="EC" id="3.1.4.37"/>
    </reaction>
</comment>